<evidence type="ECO:0000256" key="2">
    <source>
        <dbReference type="ARBA" id="ARBA00022475"/>
    </source>
</evidence>
<feature type="region of interest" description="Disordered" evidence="6">
    <location>
        <begin position="1"/>
        <end position="46"/>
    </location>
</feature>
<gene>
    <name evidence="8" type="ORF">RM555_27405</name>
</gene>
<reference evidence="8" key="1">
    <citation type="submission" date="2023-09" db="EMBL/GenBank/DDBJ databases">
        <title>30 novel species of actinomycetes from the DSMZ collection.</title>
        <authorList>
            <person name="Nouioui I."/>
        </authorList>
    </citation>
    <scope>NUCLEOTIDE SEQUENCE</scope>
    <source>
        <strain evidence="8">DSM 115977</strain>
    </source>
</reference>
<keyword evidence="9" id="KW-1185">Reference proteome</keyword>
<feature type="transmembrane region" description="Helical" evidence="7">
    <location>
        <begin position="436"/>
        <end position="457"/>
    </location>
</feature>
<dbReference type="PANTHER" id="PTHR30250:SF11">
    <property type="entry name" value="O-ANTIGEN TRANSPORTER-RELATED"/>
    <property type="match status" value="1"/>
</dbReference>
<feature type="transmembrane region" description="Helical" evidence="7">
    <location>
        <begin position="165"/>
        <end position="188"/>
    </location>
</feature>
<sequence>MTAATRPPSGPQPASTPAASDPSGPQPAAAPAASAPSGDDTETRRSVRSGVAGLVGAATSGLFGFLLAVVITRGYGTVGSGAFFAAIGVVTVATAVCTLGAETGLMWALPRRRLGARGDAARVLPVALVPPLLVAVAVAVGGVLAADALAPRLLGGSGADGAAPLTASFAAVPVVVAMTLLLAALRCVRPIRAYVGVQFFLLPVARPVLVGAAALAGGGLLAGMTGWLVPAALALLACLTLVAGPLGVGRGAALRPAPDDWSAFWRFALPRAASAAIDAGNMWVGVLLTSVLAGPADAGVFGAVGRYILAGQLAMQGLRVAVSPQLSRLLGRGDRAAAAAVHRQLTTWGLVLSWPVYLLLAVFGLAFLQLFGPEFTAGAPAMTVLALAMLVNTGVGNVQSLLLMGGRSGLHLAATLAGLLVTVSLGLWLIPAHGATGAALAWALGIATENLTAVGCARAVVGQPLVDAAMLRAGAATVAGVGAAAGIGVLAGGRGIGGLAVALGVLAAGCVGLLTLPRVRHRIRVTMVQVRGRQEAAPAATGRAPEESKGR</sequence>
<feature type="transmembrane region" description="Helical" evidence="7">
    <location>
        <begin position="410"/>
        <end position="430"/>
    </location>
</feature>
<organism evidence="8 9">
    <name type="scientific">Micromonospora reichwaldensis</name>
    <dbReference type="NCBI Taxonomy" id="3075516"/>
    <lineage>
        <taxon>Bacteria</taxon>
        <taxon>Bacillati</taxon>
        <taxon>Actinomycetota</taxon>
        <taxon>Actinomycetes</taxon>
        <taxon>Micromonosporales</taxon>
        <taxon>Micromonosporaceae</taxon>
        <taxon>Micromonospora</taxon>
    </lineage>
</organism>
<feature type="transmembrane region" description="Helical" evidence="7">
    <location>
        <begin position="469"/>
        <end position="490"/>
    </location>
</feature>
<accession>A0ABU2X5L0</accession>
<evidence type="ECO:0000256" key="7">
    <source>
        <dbReference type="SAM" id="Phobius"/>
    </source>
</evidence>
<feature type="transmembrane region" description="Helical" evidence="7">
    <location>
        <begin position="377"/>
        <end position="398"/>
    </location>
</feature>
<dbReference type="RefSeq" id="WP_311414434.1">
    <property type="nucleotide sequence ID" value="NZ_JAVRFL010000045.1"/>
</dbReference>
<proteinExistence type="predicted"/>
<feature type="transmembrane region" description="Helical" evidence="7">
    <location>
        <begin position="227"/>
        <end position="248"/>
    </location>
</feature>
<keyword evidence="2" id="KW-1003">Cell membrane</keyword>
<evidence type="ECO:0000256" key="5">
    <source>
        <dbReference type="ARBA" id="ARBA00023136"/>
    </source>
</evidence>
<evidence type="ECO:0000256" key="3">
    <source>
        <dbReference type="ARBA" id="ARBA00022692"/>
    </source>
</evidence>
<name>A0ABU2X5L0_9ACTN</name>
<dbReference type="InterPro" id="IPR050833">
    <property type="entry name" value="Poly_Biosynth_Transport"/>
</dbReference>
<dbReference type="EMBL" id="JAVRFL010000045">
    <property type="protein sequence ID" value="MDT0532729.1"/>
    <property type="molecule type" value="Genomic_DNA"/>
</dbReference>
<feature type="compositionally biased region" description="Low complexity" evidence="6">
    <location>
        <begin position="17"/>
        <end position="38"/>
    </location>
</feature>
<evidence type="ECO:0000256" key="1">
    <source>
        <dbReference type="ARBA" id="ARBA00004651"/>
    </source>
</evidence>
<dbReference type="Proteomes" id="UP001180973">
    <property type="component" value="Unassembled WGS sequence"/>
</dbReference>
<evidence type="ECO:0000256" key="4">
    <source>
        <dbReference type="ARBA" id="ARBA00022989"/>
    </source>
</evidence>
<evidence type="ECO:0000313" key="8">
    <source>
        <dbReference type="EMBL" id="MDT0532729.1"/>
    </source>
</evidence>
<dbReference type="PANTHER" id="PTHR30250">
    <property type="entry name" value="PST FAMILY PREDICTED COLANIC ACID TRANSPORTER"/>
    <property type="match status" value="1"/>
</dbReference>
<keyword evidence="3 7" id="KW-0812">Transmembrane</keyword>
<feature type="transmembrane region" description="Helical" evidence="7">
    <location>
        <begin position="496"/>
        <end position="516"/>
    </location>
</feature>
<evidence type="ECO:0000256" key="6">
    <source>
        <dbReference type="SAM" id="MobiDB-lite"/>
    </source>
</evidence>
<keyword evidence="5 7" id="KW-0472">Membrane</keyword>
<feature type="transmembrane region" description="Helical" evidence="7">
    <location>
        <begin position="351"/>
        <end position="371"/>
    </location>
</feature>
<feature type="transmembrane region" description="Helical" evidence="7">
    <location>
        <begin position="200"/>
        <end position="221"/>
    </location>
</feature>
<evidence type="ECO:0000313" key="9">
    <source>
        <dbReference type="Proteomes" id="UP001180973"/>
    </source>
</evidence>
<comment type="subcellular location">
    <subcellularLocation>
        <location evidence="1">Cell membrane</location>
        <topology evidence="1">Multi-pass membrane protein</topology>
    </subcellularLocation>
</comment>
<feature type="transmembrane region" description="Helical" evidence="7">
    <location>
        <begin position="83"/>
        <end position="109"/>
    </location>
</feature>
<feature type="transmembrane region" description="Helical" evidence="7">
    <location>
        <begin position="121"/>
        <end position="145"/>
    </location>
</feature>
<feature type="transmembrane region" description="Helical" evidence="7">
    <location>
        <begin position="51"/>
        <end position="71"/>
    </location>
</feature>
<protein>
    <submittedName>
        <fullName evidence="8">Lipopolysaccharide biosynthesis protein</fullName>
    </submittedName>
</protein>
<comment type="caution">
    <text evidence="8">The sequence shown here is derived from an EMBL/GenBank/DDBJ whole genome shotgun (WGS) entry which is preliminary data.</text>
</comment>
<keyword evidence="4 7" id="KW-1133">Transmembrane helix</keyword>